<feature type="transmembrane region" description="Helical" evidence="2">
    <location>
        <begin position="532"/>
        <end position="552"/>
    </location>
</feature>
<dbReference type="STRING" id="231916.A0A409XZZ5"/>
<dbReference type="EMBL" id="NHYE01001378">
    <property type="protein sequence ID" value="PPQ96340.1"/>
    <property type="molecule type" value="Genomic_DNA"/>
</dbReference>
<evidence type="ECO:0000313" key="4">
    <source>
        <dbReference type="Proteomes" id="UP000284706"/>
    </source>
</evidence>
<dbReference type="OrthoDB" id="3245306at2759"/>
<keyword evidence="2" id="KW-0472">Membrane</keyword>
<keyword evidence="2" id="KW-1133">Transmembrane helix</keyword>
<dbReference type="InParanoid" id="A0A409XZZ5"/>
<feature type="compositionally biased region" description="Low complexity" evidence="1">
    <location>
        <begin position="213"/>
        <end position="236"/>
    </location>
</feature>
<protein>
    <recommendedName>
        <fullName evidence="5">WW domain-containing protein</fullName>
    </recommendedName>
</protein>
<feature type="region of interest" description="Disordered" evidence="1">
    <location>
        <begin position="1"/>
        <end position="22"/>
    </location>
</feature>
<feature type="transmembrane region" description="Helical" evidence="2">
    <location>
        <begin position="441"/>
        <end position="461"/>
    </location>
</feature>
<feature type="transmembrane region" description="Helical" evidence="2">
    <location>
        <begin position="487"/>
        <end position="512"/>
    </location>
</feature>
<keyword evidence="2" id="KW-0812">Transmembrane</keyword>
<name>A0A409XZZ5_9AGAR</name>
<gene>
    <name evidence="3" type="ORF">CVT26_005024</name>
</gene>
<feature type="region of interest" description="Disordered" evidence="1">
    <location>
        <begin position="213"/>
        <end position="237"/>
    </location>
</feature>
<evidence type="ECO:0000256" key="1">
    <source>
        <dbReference type="SAM" id="MobiDB-lite"/>
    </source>
</evidence>
<evidence type="ECO:0000256" key="2">
    <source>
        <dbReference type="SAM" id="Phobius"/>
    </source>
</evidence>
<reference evidence="3 4" key="1">
    <citation type="journal article" date="2018" name="Evol. Lett.">
        <title>Horizontal gene cluster transfer increased hallucinogenic mushroom diversity.</title>
        <authorList>
            <person name="Reynolds H.T."/>
            <person name="Vijayakumar V."/>
            <person name="Gluck-Thaler E."/>
            <person name="Korotkin H.B."/>
            <person name="Matheny P.B."/>
            <person name="Slot J.C."/>
        </authorList>
    </citation>
    <scope>NUCLEOTIDE SEQUENCE [LARGE SCALE GENOMIC DNA]</scope>
    <source>
        <strain evidence="3 4">SRW20</strain>
    </source>
</reference>
<organism evidence="3 4">
    <name type="scientific">Gymnopilus dilepis</name>
    <dbReference type="NCBI Taxonomy" id="231916"/>
    <lineage>
        <taxon>Eukaryota</taxon>
        <taxon>Fungi</taxon>
        <taxon>Dikarya</taxon>
        <taxon>Basidiomycota</taxon>
        <taxon>Agaricomycotina</taxon>
        <taxon>Agaricomycetes</taxon>
        <taxon>Agaricomycetidae</taxon>
        <taxon>Agaricales</taxon>
        <taxon>Agaricineae</taxon>
        <taxon>Hymenogastraceae</taxon>
        <taxon>Gymnopilus</taxon>
    </lineage>
</organism>
<keyword evidence="4" id="KW-1185">Reference proteome</keyword>
<comment type="caution">
    <text evidence="3">The sequence shown here is derived from an EMBL/GenBank/DDBJ whole genome shotgun (WGS) entry which is preliminary data.</text>
</comment>
<dbReference type="AlphaFoldDB" id="A0A409XZZ5"/>
<dbReference type="Proteomes" id="UP000284706">
    <property type="component" value="Unassembled WGS sequence"/>
</dbReference>
<evidence type="ECO:0008006" key="5">
    <source>
        <dbReference type="Google" id="ProtNLM"/>
    </source>
</evidence>
<feature type="transmembrane region" description="Helical" evidence="2">
    <location>
        <begin position="367"/>
        <end position="385"/>
    </location>
</feature>
<accession>A0A409XZZ5</accession>
<proteinExistence type="predicted"/>
<feature type="transmembrane region" description="Helical" evidence="2">
    <location>
        <begin position="406"/>
        <end position="429"/>
    </location>
</feature>
<sequence>SIHNAPSQSTTYSAGNGDVNLQTDERIPLLVRPATPGKHSRHGHNNPYMKAPGGKDHASVSPLFASGSASAWNPNSHHPSHHAHGAHQLRLHELGWLEYHLPDGTVYYVHPTRKVTTDVNLRKDVVLDALEAWLDERTGPDGESSVNVGVEAWVKGVSSGKGGKKVSKGRNGKGDLFIFERYWVDHIARTVVKEDVDAERRIGGYGRGNGYSYQYGHTPSSSKGKKQASGSAGTSGRKFEEDQLDLEYRFWSFMEAYPAHSNPPAQAKSEAMDALTWAWTDRLLPSNRPIPSPFSQEECQELMDLLRSFNEHRQDDYGIQTRVIARILLRVAEWRQTYFRPNKPLPKDVGFGPANRLPAHRRPLSRAFLDFFVSILLLGIPYLFLERARLAGRVDQESGLLRSASPMVIIGACTCLVAAIVLSASVTFLSLPGLDSVARTAGMVAVLFAAFTMVATGVAVLRHKTDLERRVPHIGVEGLMIISRRTVALSLPLVFLAYSIIAFVTGIVLYSYRGVSSNPPLPKHAFEDYMRWTVVGVVGGLVGIITTSLLLFRR</sequence>
<feature type="non-terminal residue" evidence="3">
    <location>
        <position position="1"/>
    </location>
</feature>
<evidence type="ECO:0000313" key="3">
    <source>
        <dbReference type="EMBL" id="PPQ96340.1"/>
    </source>
</evidence>